<evidence type="ECO:0008006" key="4">
    <source>
        <dbReference type="Google" id="ProtNLM"/>
    </source>
</evidence>
<dbReference type="PANTHER" id="PTHR34861">
    <property type="match status" value="1"/>
</dbReference>
<dbReference type="InterPro" id="IPR037175">
    <property type="entry name" value="KFase_sf"/>
</dbReference>
<proteinExistence type="inferred from homology"/>
<dbReference type="GO" id="GO:0004061">
    <property type="term" value="F:arylformamidase activity"/>
    <property type="evidence" value="ECO:0007669"/>
    <property type="project" value="InterPro"/>
</dbReference>
<dbReference type="InterPro" id="IPR007325">
    <property type="entry name" value="KFase/CYL"/>
</dbReference>
<gene>
    <name evidence="2" type="ORF">NA57DRAFT_59219</name>
</gene>
<comment type="similarity">
    <text evidence="1">Belongs to the Cyclase 1 superfamily.</text>
</comment>
<dbReference type="GO" id="GO:0019441">
    <property type="term" value="P:L-tryptophan catabolic process to kynurenine"/>
    <property type="evidence" value="ECO:0007669"/>
    <property type="project" value="InterPro"/>
</dbReference>
<keyword evidence="3" id="KW-1185">Reference proteome</keyword>
<reference evidence="2" key="1">
    <citation type="journal article" date="2020" name="Stud. Mycol.">
        <title>101 Dothideomycetes genomes: a test case for predicting lifestyles and emergence of pathogens.</title>
        <authorList>
            <person name="Haridas S."/>
            <person name="Albert R."/>
            <person name="Binder M."/>
            <person name="Bloem J."/>
            <person name="Labutti K."/>
            <person name="Salamov A."/>
            <person name="Andreopoulos B."/>
            <person name="Baker S."/>
            <person name="Barry K."/>
            <person name="Bills G."/>
            <person name="Bluhm B."/>
            <person name="Cannon C."/>
            <person name="Castanera R."/>
            <person name="Culley D."/>
            <person name="Daum C."/>
            <person name="Ezra D."/>
            <person name="Gonzalez J."/>
            <person name="Henrissat B."/>
            <person name="Kuo A."/>
            <person name="Liang C."/>
            <person name="Lipzen A."/>
            <person name="Lutzoni F."/>
            <person name="Magnuson J."/>
            <person name="Mondo S."/>
            <person name="Nolan M."/>
            <person name="Ohm R."/>
            <person name="Pangilinan J."/>
            <person name="Park H.-J."/>
            <person name="Ramirez L."/>
            <person name="Alfaro M."/>
            <person name="Sun H."/>
            <person name="Tritt A."/>
            <person name="Yoshinaga Y."/>
            <person name="Zwiers L.-H."/>
            <person name="Turgeon B."/>
            <person name="Goodwin S."/>
            <person name="Spatafora J."/>
            <person name="Crous P."/>
            <person name="Grigoriev I."/>
        </authorList>
    </citation>
    <scope>NUCLEOTIDE SEQUENCE</scope>
    <source>
        <strain evidence="2">CBS 133067</strain>
    </source>
</reference>
<dbReference type="AlphaFoldDB" id="A0A9P4M2Y8"/>
<dbReference type="Proteomes" id="UP000799772">
    <property type="component" value="Unassembled WGS sequence"/>
</dbReference>
<protein>
    <recommendedName>
        <fullName evidence="4">Cyclase</fullName>
    </recommendedName>
</protein>
<accession>A0A9P4M2Y8</accession>
<dbReference type="SUPFAM" id="SSF102198">
    <property type="entry name" value="Putative cyclase"/>
    <property type="match status" value="1"/>
</dbReference>
<organism evidence="2 3">
    <name type="scientific">Rhizodiscina lignyota</name>
    <dbReference type="NCBI Taxonomy" id="1504668"/>
    <lineage>
        <taxon>Eukaryota</taxon>
        <taxon>Fungi</taxon>
        <taxon>Dikarya</taxon>
        <taxon>Ascomycota</taxon>
        <taxon>Pezizomycotina</taxon>
        <taxon>Dothideomycetes</taxon>
        <taxon>Pleosporomycetidae</taxon>
        <taxon>Aulographales</taxon>
        <taxon>Rhizodiscinaceae</taxon>
        <taxon>Rhizodiscina</taxon>
    </lineage>
</organism>
<name>A0A9P4M2Y8_9PEZI</name>
<sequence>MSEFKLPSFDDLPLRKDGPPGNAWGLFGDKDQMGRLNLITPATRKAAATEIKEGISVSLDWPLDKPKYPNFERQVFKHTILSLGPKGLVGNDDHLDMNTQSSTQWDGFRHYAYQKEAKFYNGNSQEDFENNENLGINVWTENGGIVGRGVLLDWLDWAQRNNIHRDPFQTNAVELKDIKAIIAEQNITIKQGDILFIRVGFSAKYNTLSASEQVAFPDRQPKGLLGVEATKDSLRWIWESGISAIASDSPSLERGPQQGPYNEPGVTIHQWALAGWGLPLGEMFDLERLSEECKRLKRYSFFVTSVPLKVPGGIASPPNAIAIF</sequence>
<dbReference type="Gene3D" id="3.50.30.50">
    <property type="entry name" value="Putative cyclase"/>
    <property type="match status" value="1"/>
</dbReference>
<dbReference type="PANTHER" id="PTHR34861:SF11">
    <property type="entry name" value="CYCLASE"/>
    <property type="match status" value="1"/>
</dbReference>
<comment type="caution">
    <text evidence="2">The sequence shown here is derived from an EMBL/GenBank/DDBJ whole genome shotgun (WGS) entry which is preliminary data.</text>
</comment>
<evidence type="ECO:0000256" key="1">
    <source>
        <dbReference type="ARBA" id="ARBA00007865"/>
    </source>
</evidence>
<dbReference type="Pfam" id="PF04199">
    <property type="entry name" value="Cyclase"/>
    <property type="match status" value="1"/>
</dbReference>
<evidence type="ECO:0000313" key="2">
    <source>
        <dbReference type="EMBL" id="KAF2096161.1"/>
    </source>
</evidence>
<evidence type="ECO:0000313" key="3">
    <source>
        <dbReference type="Proteomes" id="UP000799772"/>
    </source>
</evidence>
<dbReference type="EMBL" id="ML978130">
    <property type="protein sequence ID" value="KAF2096161.1"/>
    <property type="molecule type" value="Genomic_DNA"/>
</dbReference>
<dbReference type="OrthoDB" id="5396at2759"/>